<accession>A0ABT8BR52</accession>
<gene>
    <name evidence="2" type="ORF">QWZ16_03050</name>
</gene>
<dbReference type="EMBL" id="JAUFQC010000001">
    <property type="protein sequence ID" value="MDN3608735.1"/>
    <property type="molecule type" value="Genomic_DNA"/>
</dbReference>
<dbReference type="Proteomes" id="UP001238540">
    <property type="component" value="Unassembled WGS sequence"/>
</dbReference>
<dbReference type="Pfam" id="PF09836">
    <property type="entry name" value="DUF2063"/>
    <property type="match status" value="1"/>
</dbReference>
<dbReference type="InterPro" id="IPR018640">
    <property type="entry name" value="DUF2063"/>
</dbReference>
<dbReference type="RefSeq" id="WP_170883495.1">
    <property type="nucleotide sequence ID" value="NZ_JABEYA020000019.1"/>
</dbReference>
<keyword evidence="3" id="KW-1185">Reference proteome</keyword>
<feature type="domain" description="Putative DNA-binding" evidence="1">
    <location>
        <begin position="7"/>
        <end position="96"/>
    </location>
</feature>
<evidence type="ECO:0000313" key="3">
    <source>
        <dbReference type="Proteomes" id="UP001238540"/>
    </source>
</evidence>
<dbReference type="Gene3D" id="1.10.150.690">
    <property type="entry name" value="DUF2063"/>
    <property type="match status" value="1"/>
</dbReference>
<organism evidence="2 3">
    <name type="scientific">Vibrio ostreicida</name>
    <dbReference type="NCBI Taxonomy" id="526588"/>
    <lineage>
        <taxon>Bacteria</taxon>
        <taxon>Pseudomonadati</taxon>
        <taxon>Pseudomonadota</taxon>
        <taxon>Gammaproteobacteria</taxon>
        <taxon>Vibrionales</taxon>
        <taxon>Vibrionaceae</taxon>
        <taxon>Vibrio</taxon>
    </lineage>
</organism>
<dbReference type="GO" id="GO:0003677">
    <property type="term" value="F:DNA binding"/>
    <property type="evidence" value="ECO:0007669"/>
    <property type="project" value="UniProtKB-KW"/>
</dbReference>
<sequence>MTLTLAELQKNFVSALLYQSTGEACCICSDRFTADERIQIYRNNFILSLTDVLRATYPMIYALVGEACFQQLSRYHVLNHPLLSGDVTEYGAQFCDTLNQFPAVAATPYLRDVAQFEWCIDQSQQLRNGQTNAPLLKPMDDLAQVEESAQADIQFHLLPGTLTFQSEFAVYSLRQAIENNDVEHLDMNQPEQGVIVSQSHGPCWTRSLTEHEYTLIQHISYGQRLGDIPQAYLPYLGVLLENQLAAGFSFTRQE</sequence>
<dbReference type="InterPro" id="IPR044922">
    <property type="entry name" value="DUF2063_N_sf"/>
</dbReference>
<keyword evidence="2" id="KW-0238">DNA-binding</keyword>
<evidence type="ECO:0000313" key="2">
    <source>
        <dbReference type="EMBL" id="MDN3608735.1"/>
    </source>
</evidence>
<reference evidence="3" key="1">
    <citation type="journal article" date="2019" name="Int. J. Syst. Evol. Microbiol.">
        <title>The Global Catalogue of Microorganisms (GCM) 10K type strain sequencing project: providing services to taxonomists for standard genome sequencing and annotation.</title>
        <authorList>
            <consortium name="The Broad Institute Genomics Platform"/>
            <consortium name="The Broad Institute Genome Sequencing Center for Infectious Disease"/>
            <person name="Wu L."/>
            <person name="Ma J."/>
        </authorList>
    </citation>
    <scope>NUCLEOTIDE SEQUENCE [LARGE SCALE GENOMIC DNA]</scope>
    <source>
        <strain evidence="3">CECT 7398</strain>
    </source>
</reference>
<evidence type="ECO:0000259" key="1">
    <source>
        <dbReference type="Pfam" id="PF09836"/>
    </source>
</evidence>
<protein>
    <submittedName>
        <fullName evidence="2">DNA-binding domain-containing protein</fullName>
    </submittedName>
</protein>
<comment type="caution">
    <text evidence="2">The sequence shown here is derived from an EMBL/GenBank/DDBJ whole genome shotgun (WGS) entry which is preliminary data.</text>
</comment>
<proteinExistence type="predicted"/>
<name>A0ABT8BR52_9VIBR</name>